<organism evidence="1">
    <name type="scientific">marine sediment metagenome</name>
    <dbReference type="NCBI Taxonomy" id="412755"/>
    <lineage>
        <taxon>unclassified sequences</taxon>
        <taxon>metagenomes</taxon>
        <taxon>ecological metagenomes</taxon>
    </lineage>
</organism>
<reference evidence="1" key="1">
    <citation type="journal article" date="2014" name="Front. Microbiol.">
        <title>High frequency of phylogenetically diverse reductive dehalogenase-homologous genes in deep subseafloor sedimentary metagenomes.</title>
        <authorList>
            <person name="Kawai M."/>
            <person name="Futagami T."/>
            <person name="Toyoda A."/>
            <person name="Takaki Y."/>
            <person name="Nishi S."/>
            <person name="Hori S."/>
            <person name="Arai W."/>
            <person name="Tsubouchi T."/>
            <person name="Morono Y."/>
            <person name="Uchiyama I."/>
            <person name="Ito T."/>
            <person name="Fujiyama A."/>
            <person name="Inagaki F."/>
            <person name="Takami H."/>
        </authorList>
    </citation>
    <scope>NUCLEOTIDE SEQUENCE</scope>
    <source>
        <strain evidence="1">Expedition CK06-06</strain>
    </source>
</reference>
<sequence>SGQQVMADSAPIAIASDQSSLSVDDGGGSLTVDGAVTIQEPLSVDDNGGSLTVDDGAGSLTVDNATISVVGGGAEATAQRVTIANDSTGVLSVDDNAGSLTVDQATHDNLNANANIQVGDADVDAANPVPTQEQVGLVTDMFDYLDCGYAAGNLTSVVYKTGGAGGATVATLALTYDGSGNLDTVTKT</sequence>
<name>X0U1Z6_9ZZZZ</name>
<feature type="non-terminal residue" evidence="1">
    <location>
        <position position="1"/>
    </location>
</feature>
<accession>X0U1Z6</accession>
<proteinExistence type="predicted"/>
<dbReference type="AlphaFoldDB" id="X0U1Z6"/>
<protein>
    <submittedName>
        <fullName evidence="1">Uncharacterized protein</fullName>
    </submittedName>
</protein>
<evidence type="ECO:0000313" key="1">
    <source>
        <dbReference type="EMBL" id="GAF99549.1"/>
    </source>
</evidence>
<gene>
    <name evidence="1" type="ORF">S01H1_45074</name>
</gene>
<comment type="caution">
    <text evidence="1">The sequence shown here is derived from an EMBL/GenBank/DDBJ whole genome shotgun (WGS) entry which is preliminary data.</text>
</comment>
<dbReference type="EMBL" id="BARS01028779">
    <property type="protein sequence ID" value="GAF99549.1"/>
    <property type="molecule type" value="Genomic_DNA"/>
</dbReference>